<dbReference type="InterPro" id="IPR000152">
    <property type="entry name" value="EGF-type_Asp/Asn_hydroxyl_site"/>
</dbReference>
<feature type="disulfide bond" evidence="6">
    <location>
        <begin position="350"/>
        <end position="359"/>
    </location>
</feature>
<dbReference type="SUPFAM" id="SSF57196">
    <property type="entry name" value="EGF/Laminin"/>
    <property type="match status" value="3"/>
</dbReference>
<evidence type="ECO:0000256" key="5">
    <source>
        <dbReference type="ARBA" id="ARBA00023180"/>
    </source>
</evidence>
<dbReference type="CDD" id="cd00057">
    <property type="entry name" value="FA58C"/>
    <property type="match status" value="2"/>
</dbReference>
<feature type="domain" description="EGF-like" evidence="9">
    <location>
        <begin position="362"/>
        <end position="398"/>
    </location>
</feature>
<dbReference type="PROSITE" id="PS01285">
    <property type="entry name" value="FA58C_1"/>
    <property type="match status" value="2"/>
</dbReference>
<keyword evidence="5" id="KW-0325">Glycoprotein</keyword>
<reference evidence="11" key="1">
    <citation type="submission" date="2025-08" db="UniProtKB">
        <authorList>
            <consortium name="RefSeq"/>
        </authorList>
    </citation>
    <scope>IDENTIFICATION</scope>
</reference>
<dbReference type="GO" id="GO:0005886">
    <property type="term" value="C:plasma membrane"/>
    <property type="evidence" value="ECO:0007669"/>
    <property type="project" value="TreeGrafter"/>
</dbReference>
<feature type="domain" description="F5/8 type C" evidence="8">
    <location>
        <begin position="562"/>
        <end position="719"/>
    </location>
</feature>
<dbReference type="Gene3D" id="2.10.25.10">
    <property type="entry name" value="Laminin"/>
    <property type="match status" value="3"/>
</dbReference>
<dbReference type="PROSITE" id="PS50022">
    <property type="entry name" value="FA58C_3"/>
    <property type="match status" value="2"/>
</dbReference>
<dbReference type="PROSITE" id="PS01286">
    <property type="entry name" value="FA58C_2"/>
    <property type="match status" value="2"/>
</dbReference>
<evidence type="ECO:0000313" key="11">
    <source>
        <dbReference type="RefSeq" id="XP_014164934.1"/>
    </source>
</evidence>
<dbReference type="GO" id="GO:0038023">
    <property type="term" value="F:signaling receptor activity"/>
    <property type="evidence" value="ECO:0007669"/>
    <property type="project" value="TreeGrafter"/>
</dbReference>
<dbReference type="FunFam" id="2.10.25.10:FF:000246">
    <property type="entry name" value="EGF-like repeat and discoidin I-like domain-containing protein 3"/>
    <property type="match status" value="1"/>
</dbReference>
<dbReference type="InterPro" id="IPR008979">
    <property type="entry name" value="Galactose-bd-like_sf"/>
</dbReference>
<evidence type="ECO:0000256" key="3">
    <source>
        <dbReference type="ARBA" id="ARBA00022737"/>
    </source>
</evidence>
<feature type="compositionally biased region" description="Low complexity" evidence="7">
    <location>
        <begin position="109"/>
        <end position="119"/>
    </location>
</feature>
<feature type="region of interest" description="Disordered" evidence="7">
    <location>
        <begin position="109"/>
        <end position="136"/>
    </location>
</feature>
<dbReference type="SMART" id="SM00179">
    <property type="entry name" value="EGF_CA"/>
    <property type="match status" value="3"/>
</dbReference>
<feature type="domain" description="EGF-like" evidence="9">
    <location>
        <begin position="317"/>
        <end position="360"/>
    </location>
</feature>
<dbReference type="InterPro" id="IPR018097">
    <property type="entry name" value="EGF_Ca-bd_CS"/>
</dbReference>
<dbReference type="InterPro" id="IPR050633">
    <property type="entry name" value="Neuropilin_MCO_CoagFactor"/>
</dbReference>
<dbReference type="FunFam" id="2.60.120.260:FF:000002">
    <property type="entry name" value="Coagulation factor VIII"/>
    <property type="match status" value="2"/>
</dbReference>
<feature type="region of interest" description="Disordered" evidence="7">
    <location>
        <begin position="174"/>
        <end position="207"/>
    </location>
</feature>
<dbReference type="PROSITE" id="PS50026">
    <property type="entry name" value="EGF_3"/>
    <property type="match status" value="3"/>
</dbReference>
<dbReference type="InterPro" id="IPR000421">
    <property type="entry name" value="FA58C"/>
</dbReference>
<sequence length="723" mass="79951">MTQSNTLGEKEKCFLSRQRFLREISGMEADIQNPSCCRGGDAIAGKPEQPNEGVAAAHLSEGFTLLALKSCLSSWCEELMVGLRARCPLRRRLGGLPGAVGEHSLPVPSRRVLSCPSRPSRSRGRRDPPGSPPLAHSPPRVLLVLCELRAASCAAAVPRLCVIPPGVETPPSPACLPFGNGLRQEQASPSDGARKGDGDNEGEASDMDRDVEHWMCPQLIPSGVEEGRRNIPKLATSNFTGIKIAEPVGNFWWLSYKNFVFPVPTADVCDSNPCQNGGICLSGLNDNFYSCECPQGFTDPNCSSLVEVASIEEDPTSAGPCLPNPCHNGGICEISEAYRGDTFIGYVCKCPQGFNGIHCQHNVNECEAEPCRNGGICTDLVANYSCECPGEFMGRNCQQRCSGPLGIEGGIVSNQQITASSTHRALFGLQKWYPYYARLNKKGLVNAWTAAENDRWPWIQINLQKKMRVTGVITQGAKRIGSPEYVKSYKIAYSNDGKSWTMYKVKGTKEDMVFRGNVDNNTPYANSFTPPIKAQYVRLYPQVCRRHCTLRMELLGCELTGCSEPLGMKSGHIQDFQITASSVFRTLNMDMFAWEPRKARLDKQGKVNAWTSGHNDQSQWLQIDLLIPTKITGIITQGAKDFGHVQFVGSYKLAYSNDGEHWKIYQDEKQKKDKVFQGNFDNDTHRKNVIEPPILARHVRILPWSWYGRITLRSELLGCAVED</sequence>
<accession>A0A6I9Z965</accession>
<comment type="caution">
    <text evidence="6">Lacks conserved residue(s) required for the propagation of feature annotation.</text>
</comment>
<dbReference type="FunFam" id="2.10.25.10:FF:000012">
    <property type="entry name" value="Delta-like protein"/>
    <property type="match status" value="1"/>
</dbReference>
<dbReference type="InterPro" id="IPR001881">
    <property type="entry name" value="EGF-like_Ca-bd_dom"/>
</dbReference>
<dbReference type="Pfam" id="PF00008">
    <property type="entry name" value="EGF"/>
    <property type="match status" value="2"/>
</dbReference>
<evidence type="ECO:0000259" key="8">
    <source>
        <dbReference type="PROSITE" id="PS50022"/>
    </source>
</evidence>
<evidence type="ECO:0000259" key="9">
    <source>
        <dbReference type="PROSITE" id="PS50026"/>
    </source>
</evidence>
<dbReference type="GeneID" id="102036102"/>
<feature type="disulfide bond" evidence="6">
    <location>
        <begin position="293"/>
        <end position="302"/>
    </location>
</feature>
<evidence type="ECO:0000256" key="6">
    <source>
        <dbReference type="PROSITE-ProRule" id="PRU00076"/>
    </source>
</evidence>
<feature type="disulfide bond" evidence="6">
    <location>
        <begin position="274"/>
        <end position="291"/>
    </location>
</feature>
<dbReference type="GO" id="GO:0005509">
    <property type="term" value="F:calcium ion binding"/>
    <property type="evidence" value="ECO:0007669"/>
    <property type="project" value="InterPro"/>
</dbReference>
<dbReference type="InParanoid" id="A0A6I9Z965"/>
<protein>
    <submittedName>
        <fullName evidence="11">EGF-like repeat and discoidin I-like domain-containing protein 3</fullName>
    </submittedName>
</protein>
<keyword evidence="4 6" id="KW-1015">Disulfide bond</keyword>
<dbReference type="OrthoDB" id="10046852at2759"/>
<dbReference type="Proteomes" id="UP000504602">
    <property type="component" value="Unplaced"/>
</dbReference>
<dbReference type="CDD" id="cd00054">
    <property type="entry name" value="EGF_CA"/>
    <property type="match status" value="3"/>
</dbReference>
<evidence type="ECO:0000313" key="10">
    <source>
        <dbReference type="Proteomes" id="UP000504602"/>
    </source>
</evidence>
<dbReference type="PROSITE" id="PS01186">
    <property type="entry name" value="EGF_2"/>
    <property type="match status" value="2"/>
</dbReference>
<keyword evidence="10" id="KW-1185">Reference proteome</keyword>
<dbReference type="SMART" id="SM00231">
    <property type="entry name" value="FA58C"/>
    <property type="match status" value="2"/>
</dbReference>
<dbReference type="PROSITE" id="PS00022">
    <property type="entry name" value="EGF_1"/>
    <property type="match status" value="2"/>
</dbReference>
<feature type="domain" description="F5/8 type C" evidence="8">
    <location>
        <begin position="401"/>
        <end position="557"/>
    </location>
</feature>
<keyword evidence="3" id="KW-0677">Repeat</keyword>
<evidence type="ECO:0000256" key="4">
    <source>
        <dbReference type="ARBA" id="ARBA00023157"/>
    </source>
</evidence>
<dbReference type="PANTHER" id="PTHR46806">
    <property type="entry name" value="F5/8 TYPE C DOMAIN-CONTAINING PROTEIN"/>
    <property type="match status" value="1"/>
</dbReference>
<dbReference type="KEGG" id="gfr:102036102"/>
<dbReference type="SUPFAM" id="SSF49785">
    <property type="entry name" value="Galactose-binding domain-like"/>
    <property type="match status" value="2"/>
</dbReference>
<dbReference type="RefSeq" id="XP_014164934.1">
    <property type="nucleotide sequence ID" value="XM_014309459.2"/>
</dbReference>
<dbReference type="InterPro" id="IPR013032">
    <property type="entry name" value="EGF-like_CS"/>
</dbReference>
<organism evidence="10 11">
    <name type="scientific">Geospiza fortis</name>
    <name type="common">Medium ground-finch</name>
    <dbReference type="NCBI Taxonomy" id="48883"/>
    <lineage>
        <taxon>Eukaryota</taxon>
        <taxon>Metazoa</taxon>
        <taxon>Chordata</taxon>
        <taxon>Craniata</taxon>
        <taxon>Vertebrata</taxon>
        <taxon>Euteleostomi</taxon>
        <taxon>Archelosauria</taxon>
        <taxon>Archosauria</taxon>
        <taxon>Dinosauria</taxon>
        <taxon>Saurischia</taxon>
        <taxon>Theropoda</taxon>
        <taxon>Coelurosauria</taxon>
        <taxon>Aves</taxon>
        <taxon>Neognathae</taxon>
        <taxon>Neoaves</taxon>
        <taxon>Telluraves</taxon>
        <taxon>Australaves</taxon>
        <taxon>Passeriformes</taxon>
        <taxon>Thraupidae</taxon>
        <taxon>Geospiza</taxon>
    </lineage>
</organism>
<evidence type="ECO:0000256" key="2">
    <source>
        <dbReference type="ARBA" id="ARBA00022729"/>
    </source>
</evidence>
<dbReference type="Gene3D" id="2.60.120.260">
    <property type="entry name" value="Galactose-binding domain-like"/>
    <property type="match status" value="2"/>
</dbReference>
<proteinExistence type="predicted"/>
<dbReference type="PANTHER" id="PTHR46806:SF9">
    <property type="entry name" value="EGF-LIKE REPEAT AND DISCOIDIN I-LIKE DOMAIN-CONTAINING PROTEIN 3 PRECURSOR"/>
    <property type="match status" value="1"/>
</dbReference>
<dbReference type="InterPro" id="IPR000742">
    <property type="entry name" value="EGF"/>
</dbReference>
<evidence type="ECO:0000256" key="7">
    <source>
        <dbReference type="SAM" id="MobiDB-lite"/>
    </source>
</evidence>
<dbReference type="PROSITE" id="PS00010">
    <property type="entry name" value="ASX_HYDROXYL"/>
    <property type="match status" value="1"/>
</dbReference>
<name>A0A6I9Z965_GEOFO</name>
<dbReference type="CTD" id="10085"/>
<feature type="disulfide bond" evidence="6">
    <location>
        <begin position="388"/>
        <end position="397"/>
    </location>
</feature>
<keyword evidence="2" id="KW-0732">Signal</keyword>
<gene>
    <name evidence="11" type="primary">EDIL3</name>
</gene>
<dbReference type="SMART" id="SM00181">
    <property type="entry name" value="EGF"/>
    <property type="match status" value="3"/>
</dbReference>
<evidence type="ECO:0000256" key="1">
    <source>
        <dbReference type="ARBA" id="ARBA00022536"/>
    </source>
</evidence>
<dbReference type="AlphaFoldDB" id="A0A6I9Z965"/>
<keyword evidence="1 6" id="KW-0245">EGF-like domain</keyword>
<feature type="domain" description="EGF-like" evidence="9">
    <location>
        <begin position="265"/>
        <end position="303"/>
    </location>
</feature>
<dbReference type="Pfam" id="PF00754">
    <property type="entry name" value="F5_F8_type_C"/>
    <property type="match status" value="2"/>
</dbReference>
<dbReference type="Pfam" id="PF12661">
    <property type="entry name" value="hEGF"/>
    <property type="match status" value="1"/>
</dbReference>
<dbReference type="PROSITE" id="PS01187">
    <property type="entry name" value="EGF_CA"/>
    <property type="match status" value="1"/>
</dbReference>